<accession>A0A1G9I0S7</accession>
<dbReference type="Proteomes" id="UP000198901">
    <property type="component" value="Unassembled WGS sequence"/>
</dbReference>
<dbReference type="OrthoDB" id="610933at2"/>
<sequence>MAAKKWIRRLVITLVVLGATGGLLHWLLLRSLKEVIAFTVEQQTNGAYAFRADAVDVSWSAKQALLRNAVLQCRDTAGRQTFANVRIASLQLTVDSWREILLDRKVGIGRFELTGATVEWHDRRPKEAAKQAPFHPSMILDGLKKALVHLRVRSFDASGVSFVLFRGWSAEPFAVRDIRFSIRNFEKINNADGHIFGSDSVSFSLGPQHWVLPESHSRIAFSGLRFLGNRQHFEVDSLSYAGEGASFAAAKAFFNTRHLPALYQKEELILDTVRCVSPVLSLPLHAKKEHGRPAAPPFKKIQINVIEVTDARLHLKGDNATALRTDKTDLGIYGLKVVPGSTHPVTTDSIRLDLDDVAFLSKDSLSQLVVARMIFRKKDAFLVGVKYGPVNPAKGGMRFTAPLLHLKQIHLDELLKKRLVAHEAELVSPGVSITPVPGKKKAAGPAGFYETLHHLGELISVRVFQVRDGQLQMHAGEEKPVDIHLRDFDTRILLRDFLDADSLVDIKHALPTLTIGQIAVHTPKLTLDLGGYRLDGVRRRNWLKAAVARLANGTTARASGVYWEAFDWDVLQKQKAIQINRLEMEDLDVAIRSTGAPRTEKPPLPVLRITELAVARSRFSVEGPNVQASWKGQSFFLNHIRTQGSYFQWDTAKVLLTDIVVKKPEMNASIRRVEFDNQRSTRIQGIEVNTKNSRNNVPEAVVTSRIRSTDFREIPVSALEATGGTTVVTAGERKTKAGQQQPRRPMPQLNRVALHLRNWNVRYLGKKDSIHAGADIQVRGLSVGEPIRYDSVQVKLSGIQVARERLSVQVPVFETTLTKGEVTRDGAVRTAALLEWKGASAAWAKNDSVRLQVKDAGGTFRDANLVHRPKEPFRWQDLVPKARLWSGPVAFDTPKSLIGAEGYAWSGSTFSLLGFHITPRQSREETFRTAQWQADYQLIKGKALHISGIRYGKGEEGINVRKIVAEEPDLTTSRDKNIPFRHGIEKLMPTRLIGQIGQKLAVDTVEVVRGRVTVHESVPGTTNWGLIPLENMYALIRGVTNRPQPGDSLRMLASLRLFDNHIRRFYYREAYADSLSGFRVQSHLSRMSLPGFNPIVQKMASVEIRHGISDTLYASWAGNKYAAFGVMHFYYNDLAARLLDKKDPNRKPLLLRVENFLANAIILHKRNRRPVYVFFERDREKFVFNYLVKAKLQGVLSAIGVKSSRKFLHKYREVQRRYGFPDQSGAFVVEGR</sequence>
<dbReference type="RefSeq" id="WP_093196778.1">
    <property type="nucleotide sequence ID" value="NZ_FNGS01000001.1"/>
</dbReference>
<dbReference type="STRING" id="563176.SAMN04488090_0290"/>
<keyword evidence="2" id="KW-1185">Reference proteome</keyword>
<evidence type="ECO:0000313" key="1">
    <source>
        <dbReference type="EMBL" id="SDL18838.1"/>
    </source>
</evidence>
<reference evidence="1 2" key="1">
    <citation type="submission" date="2016-10" db="EMBL/GenBank/DDBJ databases">
        <authorList>
            <person name="de Groot N.N."/>
        </authorList>
    </citation>
    <scope>NUCLEOTIDE SEQUENCE [LARGE SCALE GENOMIC DNA]</scope>
    <source>
        <strain evidence="1 2">DSM 21668</strain>
    </source>
</reference>
<organism evidence="1 2">
    <name type="scientific">Siphonobacter aquaeclarae</name>
    <dbReference type="NCBI Taxonomy" id="563176"/>
    <lineage>
        <taxon>Bacteria</taxon>
        <taxon>Pseudomonadati</taxon>
        <taxon>Bacteroidota</taxon>
        <taxon>Cytophagia</taxon>
        <taxon>Cytophagales</taxon>
        <taxon>Cytophagaceae</taxon>
        <taxon>Siphonobacter</taxon>
    </lineage>
</organism>
<evidence type="ECO:0000313" key="2">
    <source>
        <dbReference type="Proteomes" id="UP000198901"/>
    </source>
</evidence>
<proteinExistence type="predicted"/>
<dbReference type="AlphaFoldDB" id="A0A1G9I0S7"/>
<gene>
    <name evidence="1" type="ORF">SAMN04488090_0290</name>
</gene>
<dbReference type="EMBL" id="FNGS01000001">
    <property type="protein sequence ID" value="SDL18838.1"/>
    <property type="molecule type" value="Genomic_DNA"/>
</dbReference>
<name>A0A1G9I0S7_9BACT</name>
<protein>
    <submittedName>
        <fullName evidence="1">Uncharacterized protein</fullName>
    </submittedName>
</protein>